<evidence type="ECO:0000256" key="5">
    <source>
        <dbReference type="ARBA" id="ARBA00022801"/>
    </source>
</evidence>
<evidence type="ECO:0000256" key="6">
    <source>
        <dbReference type="ARBA" id="ARBA00022842"/>
    </source>
</evidence>
<dbReference type="InterPro" id="IPR050556">
    <property type="entry name" value="Type_II_TA_system_RNase"/>
</dbReference>
<dbReference type="Pfam" id="PF01850">
    <property type="entry name" value="PIN"/>
    <property type="match status" value="1"/>
</dbReference>
<evidence type="ECO:0000256" key="4">
    <source>
        <dbReference type="ARBA" id="ARBA00022723"/>
    </source>
</evidence>
<dbReference type="PANTHER" id="PTHR33653:SF1">
    <property type="entry name" value="RIBONUCLEASE VAPC2"/>
    <property type="match status" value="1"/>
</dbReference>
<dbReference type="RefSeq" id="WP_377374014.1">
    <property type="nucleotide sequence ID" value="NZ_JBHSSW010000001.1"/>
</dbReference>
<gene>
    <name evidence="9" type="ORF">ACFQDM_00455</name>
</gene>
<dbReference type="CDD" id="cd18731">
    <property type="entry name" value="PIN_NgFitB-like"/>
    <property type="match status" value="1"/>
</dbReference>
<comment type="similarity">
    <text evidence="7">Belongs to the PINc/VapC protein family.</text>
</comment>
<evidence type="ECO:0000313" key="9">
    <source>
        <dbReference type="EMBL" id="MFC6196523.1"/>
    </source>
</evidence>
<dbReference type="Gene3D" id="3.40.50.1010">
    <property type="entry name" value="5'-nuclease"/>
    <property type="match status" value="1"/>
</dbReference>
<name>A0ABW1S4D9_9PROT</name>
<dbReference type="PANTHER" id="PTHR33653">
    <property type="entry name" value="RIBONUCLEASE VAPC2"/>
    <property type="match status" value="1"/>
</dbReference>
<comment type="caution">
    <text evidence="9">The sequence shown here is derived from an EMBL/GenBank/DDBJ whole genome shotgun (WGS) entry which is preliminary data.</text>
</comment>
<keyword evidence="3" id="KW-0540">Nuclease</keyword>
<sequence length="141" mass="15911">MIILDTNIISELMKSSPDPGVFEWASHQRRDVIAITAITYAELLEGIARLPDGQRKEQLRLALYELRRSFFEAILVFDQNAAEIYAEMSQRLKSIGRNVSQADRMIASIALLTDGLLVTRNTKDFEFTGVSLVNPFGFQSD</sequence>
<comment type="cofactor">
    <cofactor evidence="1">
        <name>Mg(2+)</name>
        <dbReference type="ChEBI" id="CHEBI:18420"/>
    </cofactor>
</comment>
<evidence type="ECO:0000256" key="7">
    <source>
        <dbReference type="ARBA" id="ARBA00038093"/>
    </source>
</evidence>
<proteinExistence type="inferred from homology"/>
<dbReference type="InterPro" id="IPR029060">
    <property type="entry name" value="PIN-like_dom_sf"/>
</dbReference>
<keyword evidence="10" id="KW-1185">Reference proteome</keyword>
<keyword evidence="5" id="KW-0378">Hydrolase</keyword>
<dbReference type="InterPro" id="IPR002716">
    <property type="entry name" value="PIN_dom"/>
</dbReference>
<dbReference type="Proteomes" id="UP001596303">
    <property type="component" value="Unassembled WGS sequence"/>
</dbReference>
<organism evidence="9 10">
    <name type="scientific">Ponticaulis profundi</name>
    <dbReference type="NCBI Taxonomy" id="2665222"/>
    <lineage>
        <taxon>Bacteria</taxon>
        <taxon>Pseudomonadati</taxon>
        <taxon>Pseudomonadota</taxon>
        <taxon>Alphaproteobacteria</taxon>
        <taxon>Hyphomonadales</taxon>
        <taxon>Hyphomonadaceae</taxon>
        <taxon>Ponticaulis</taxon>
    </lineage>
</organism>
<evidence type="ECO:0000256" key="1">
    <source>
        <dbReference type="ARBA" id="ARBA00001946"/>
    </source>
</evidence>
<protein>
    <submittedName>
        <fullName evidence="9">Type II toxin-antitoxin system VapC family toxin</fullName>
    </submittedName>
</protein>
<accession>A0ABW1S4D9</accession>
<keyword evidence="6" id="KW-0460">Magnesium</keyword>
<keyword evidence="2" id="KW-1277">Toxin-antitoxin system</keyword>
<dbReference type="EMBL" id="JBHSSW010000001">
    <property type="protein sequence ID" value="MFC6196523.1"/>
    <property type="molecule type" value="Genomic_DNA"/>
</dbReference>
<evidence type="ECO:0000256" key="3">
    <source>
        <dbReference type="ARBA" id="ARBA00022722"/>
    </source>
</evidence>
<evidence type="ECO:0000256" key="2">
    <source>
        <dbReference type="ARBA" id="ARBA00022649"/>
    </source>
</evidence>
<reference evidence="10" key="1">
    <citation type="journal article" date="2019" name="Int. J. Syst. Evol. Microbiol.">
        <title>The Global Catalogue of Microorganisms (GCM) 10K type strain sequencing project: providing services to taxonomists for standard genome sequencing and annotation.</title>
        <authorList>
            <consortium name="The Broad Institute Genomics Platform"/>
            <consortium name="The Broad Institute Genome Sequencing Center for Infectious Disease"/>
            <person name="Wu L."/>
            <person name="Ma J."/>
        </authorList>
    </citation>
    <scope>NUCLEOTIDE SEQUENCE [LARGE SCALE GENOMIC DNA]</scope>
    <source>
        <strain evidence="10">CGMCC-1.15741</strain>
    </source>
</reference>
<dbReference type="SUPFAM" id="SSF88723">
    <property type="entry name" value="PIN domain-like"/>
    <property type="match status" value="1"/>
</dbReference>
<evidence type="ECO:0000259" key="8">
    <source>
        <dbReference type="Pfam" id="PF01850"/>
    </source>
</evidence>
<keyword evidence="4" id="KW-0479">Metal-binding</keyword>
<feature type="domain" description="PIN" evidence="8">
    <location>
        <begin position="2"/>
        <end position="123"/>
    </location>
</feature>
<evidence type="ECO:0000313" key="10">
    <source>
        <dbReference type="Proteomes" id="UP001596303"/>
    </source>
</evidence>